<feature type="region of interest" description="Disordered" evidence="1">
    <location>
        <begin position="1"/>
        <end position="40"/>
    </location>
</feature>
<gene>
    <name evidence="2" type="ORF">scyTo_0024531</name>
</gene>
<dbReference type="EMBL" id="BFAA01049025">
    <property type="protein sequence ID" value="GCB84013.1"/>
    <property type="molecule type" value="Genomic_DNA"/>
</dbReference>
<protein>
    <submittedName>
        <fullName evidence="2">Uncharacterized protein</fullName>
    </submittedName>
</protein>
<dbReference type="AlphaFoldDB" id="A0A401QF81"/>
<organism evidence="2 3">
    <name type="scientific">Scyliorhinus torazame</name>
    <name type="common">Cloudy catshark</name>
    <name type="synonym">Catulus torazame</name>
    <dbReference type="NCBI Taxonomy" id="75743"/>
    <lineage>
        <taxon>Eukaryota</taxon>
        <taxon>Metazoa</taxon>
        <taxon>Chordata</taxon>
        <taxon>Craniata</taxon>
        <taxon>Vertebrata</taxon>
        <taxon>Chondrichthyes</taxon>
        <taxon>Elasmobranchii</taxon>
        <taxon>Galeomorphii</taxon>
        <taxon>Galeoidea</taxon>
        <taxon>Carcharhiniformes</taxon>
        <taxon>Scyliorhinidae</taxon>
        <taxon>Scyliorhinus</taxon>
    </lineage>
</organism>
<sequence>MDNPKNQSDPSEDENEKPGHVQHSTSESIYLGASGNPQAQPTDFAFLKLIGKGSFGK</sequence>
<accession>A0A401QF81</accession>
<dbReference type="STRING" id="75743.A0A401QF81"/>
<name>A0A401QF81_SCYTO</name>
<proteinExistence type="predicted"/>
<dbReference type="Proteomes" id="UP000288216">
    <property type="component" value="Unassembled WGS sequence"/>
</dbReference>
<dbReference type="OrthoDB" id="63267at2759"/>
<keyword evidence="3" id="KW-1185">Reference proteome</keyword>
<evidence type="ECO:0000313" key="2">
    <source>
        <dbReference type="EMBL" id="GCB84013.1"/>
    </source>
</evidence>
<reference evidence="2 3" key="1">
    <citation type="journal article" date="2018" name="Nat. Ecol. Evol.">
        <title>Shark genomes provide insights into elasmobranch evolution and the origin of vertebrates.</title>
        <authorList>
            <person name="Hara Y"/>
            <person name="Yamaguchi K"/>
            <person name="Onimaru K"/>
            <person name="Kadota M"/>
            <person name="Koyanagi M"/>
            <person name="Keeley SD"/>
            <person name="Tatsumi K"/>
            <person name="Tanaka K"/>
            <person name="Motone F"/>
            <person name="Kageyama Y"/>
            <person name="Nozu R"/>
            <person name="Adachi N"/>
            <person name="Nishimura O"/>
            <person name="Nakagawa R"/>
            <person name="Tanegashima C"/>
            <person name="Kiyatake I"/>
            <person name="Matsumoto R"/>
            <person name="Murakumo K"/>
            <person name="Nishida K"/>
            <person name="Terakita A"/>
            <person name="Kuratani S"/>
            <person name="Sato K"/>
            <person name="Hyodo S Kuraku.S."/>
        </authorList>
    </citation>
    <scope>NUCLEOTIDE SEQUENCE [LARGE SCALE GENOMIC DNA]</scope>
</reference>
<feature type="non-terminal residue" evidence="2">
    <location>
        <position position="57"/>
    </location>
</feature>
<evidence type="ECO:0000256" key="1">
    <source>
        <dbReference type="SAM" id="MobiDB-lite"/>
    </source>
</evidence>
<comment type="caution">
    <text evidence="2">The sequence shown here is derived from an EMBL/GenBank/DDBJ whole genome shotgun (WGS) entry which is preliminary data.</text>
</comment>
<evidence type="ECO:0000313" key="3">
    <source>
        <dbReference type="Proteomes" id="UP000288216"/>
    </source>
</evidence>